<keyword evidence="4 7" id="KW-0233">DNA recombination</keyword>
<dbReference type="NCBIfam" id="TIGR00613">
    <property type="entry name" value="reco"/>
    <property type="match status" value="1"/>
</dbReference>
<evidence type="ECO:0000256" key="7">
    <source>
        <dbReference type="HAMAP-Rule" id="MF_00201"/>
    </source>
</evidence>
<proteinExistence type="inferred from homology"/>
<evidence type="ECO:0000256" key="6">
    <source>
        <dbReference type="ARBA" id="ARBA00033409"/>
    </source>
</evidence>
<evidence type="ECO:0000259" key="8">
    <source>
        <dbReference type="Pfam" id="PF11967"/>
    </source>
</evidence>
<reference evidence="9" key="2">
    <citation type="journal article" date="2021" name="PeerJ">
        <title>Extensive microbial diversity within the chicken gut microbiome revealed by metagenomics and culture.</title>
        <authorList>
            <person name="Gilroy R."/>
            <person name="Ravi A."/>
            <person name="Getino M."/>
            <person name="Pursley I."/>
            <person name="Horton D.L."/>
            <person name="Alikhan N.F."/>
            <person name="Baker D."/>
            <person name="Gharbi K."/>
            <person name="Hall N."/>
            <person name="Watson M."/>
            <person name="Adriaenssens E.M."/>
            <person name="Foster-Nyarko E."/>
            <person name="Jarju S."/>
            <person name="Secka A."/>
            <person name="Antonio M."/>
            <person name="Oren A."/>
            <person name="Chaudhuri R.R."/>
            <person name="La Ragione R."/>
            <person name="Hildebrand F."/>
            <person name="Pallen M.J."/>
        </authorList>
    </citation>
    <scope>NUCLEOTIDE SEQUENCE</scope>
    <source>
        <strain evidence="9">CHK193-30670</strain>
    </source>
</reference>
<dbReference type="GO" id="GO:0006310">
    <property type="term" value="P:DNA recombination"/>
    <property type="evidence" value="ECO:0007669"/>
    <property type="project" value="UniProtKB-UniRule"/>
</dbReference>
<dbReference type="SUPFAM" id="SSF50249">
    <property type="entry name" value="Nucleic acid-binding proteins"/>
    <property type="match status" value="1"/>
</dbReference>
<protein>
    <recommendedName>
        <fullName evidence="2 7">DNA repair protein RecO</fullName>
    </recommendedName>
    <alternativeName>
        <fullName evidence="6 7">Recombination protein O</fullName>
    </alternativeName>
</protein>
<dbReference type="SUPFAM" id="SSF57863">
    <property type="entry name" value="ArfGap/RecO-like zinc finger"/>
    <property type="match status" value="1"/>
</dbReference>
<name>A0A9D1IRB2_9FIRM</name>
<accession>A0A9D1IRB2</accession>
<dbReference type="PANTHER" id="PTHR33991">
    <property type="entry name" value="DNA REPAIR PROTEIN RECO"/>
    <property type="match status" value="1"/>
</dbReference>
<evidence type="ECO:0000313" key="9">
    <source>
        <dbReference type="EMBL" id="HIU40702.1"/>
    </source>
</evidence>
<dbReference type="InterPro" id="IPR003717">
    <property type="entry name" value="RecO"/>
</dbReference>
<dbReference type="Pfam" id="PF02565">
    <property type="entry name" value="RecO_C"/>
    <property type="match status" value="1"/>
</dbReference>
<dbReference type="InterPro" id="IPR037278">
    <property type="entry name" value="ARFGAP/RecO"/>
</dbReference>
<dbReference type="PANTHER" id="PTHR33991:SF1">
    <property type="entry name" value="DNA REPAIR PROTEIN RECO"/>
    <property type="match status" value="1"/>
</dbReference>
<dbReference type="Gene3D" id="1.20.1440.120">
    <property type="entry name" value="Recombination protein O, C-terminal domain"/>
    <property type="match status" value="1"/>
</dbReference>
<evidence type="ECO:0000313" key="10">
    <source>
        <dbReference type="Proteomes" id="UP000824074"/>
    </source>
</evidence>
<evidence type="ECO:0000256" key="2">
    <source>
        <dbReference type="ARBA" id="ARBA00021310"/>
    </source>
</evidence>
<organism evidence="9 10">
    <name type="scientific">Candidatus Aphodocola excrementigallinarum</name>
    <dbReference type="NCBI Taxonomy" id="2840670"/>
    <lineage>
        <taxon>Bacteria</taxon>
        <taxon>Bacillati</taxon>
        <taxon>Bacillota</taxon>
        <taxon>Bacilli</taxon>
        <taxon>Candidatus Aphodocola</taxon>
    </lineage>
</organism>
<dbReference type="Gene3D" id="2.40.50.140">
    <property type="entry name" value="Nucleic acid-binding proteins"/>
    <property type="match status" value="1"/>
</dbReference>
<keyword evidence="5 7" id="KW-0234">DNA repair</keyword>
<evidence type="ECO:0000256" key="5">
    <source>
        <dbReference type="ARBA" id="ARBA00023204"/>
    </source>
</evidence>
<dbReference type="AlphaFoldDB" id="A0A9D1IRB2"/>
<evidence type="ECO:0000256" key="3">
    <source>
        <dbReference type="ARBA" id="ARBA00022763"/>
    </source>
</evidence>
<dbReference type="Pfam" id="PF11967">
    <property type="entry name" value="RecO_N"/>
    <property type="match status" value="1"/>
</dbReference>
<gene>
    <name evidence="7 9" type="primary">recO</name>
    <name evidence="9" type="ORF">IAB68_05325</name>
</gene>
<evidence type="ECO:0000256" key="4">
    <source>
        <dbReference type="ARBA" id="ARBA00023172"/>
    </source>
</evidence>
<feature type="domain" description="DNA replication/recombination mediator RecO N-terminal" evidence="8">
    <location>
        <begin position="1"/>
        <end position="79"/>
    </location>
</feature>
<dbReference type="InterPro" id="IPR042242">
    <property type="entry name" value="RecO_C"/>
</dbReference>
<comment type="similarity">
    <text evidence="1 7">Belongs to the RecO family.</text>
</comment>
<evidence type="ECO:0000256" key="1">
    <source>
        <dbReference type="ARBA" id="ARBA00007452"/>
    </source>
</evidence>
<comment type="caution">
    <text evidence="9">The sequence shown here is derived from an EMBL/GenBank/DDBJ whole genome shotgun (WGS) entry which is preliminary data.</text>
</comment>
<sequence length="243" mass="27710">MEVIEVEGVVIDEKSFSETSKILNIITKEKGVIGVLAKGAKRLKSPLRSVSERFSYAKFNISYKENKLSTLISADIINSLFNIKKDIEKVSYLNYISELTNLVLKQNNDKRIYDIFISAILKIEENFDPMLITNILEIKYLSFLGVAPKLDGCVVCGKKEVVTISSYKGGFVCKNHVDGEYIVSDKTIKLIRVLEYVDISKITKLDVSSKVKKEINDFIDDYYDRYTGLYLKSKKFLKNLVNL</sequence>
<comment type="function">
    <text evidence="7">Involved in DNA repair and RecF pathway recombination.</text>
</comment>
<dbReference type="InterPro" id="IPR012340">
    <property type="entry name" value="NA-bd_OB-fold"/>
</dbReference>
<reference evidence="9" key="1">
    <citation type="submission" date="2020-10" db="EMBL/GenBank/DDBJ databases">
        <authorList>
            <person name="Gilroy R."/>
        </authorList>
    </citation>
    <scope>NUCLEOTIDE SEQUENCE</scope>
    <source>
        <strain evidence="9">CHK193-30670</strain>
    </source>
</reference>
<dbReference type="EMBL" id="DVMT01000053">
    <property type="protein sequence ID" value="HIU40702.1"/>
    <property type="molecule type" value="Genomic_DNA"/>
</dbReference>
<dbReference type="HAMAP" id="MF_00201">
    <property type="entry name" value="RecO"/>
    <property type="match status" value="1"/>
</dbReference>
<dbReference type="GO" id="GO:0043590">
    <property type="term" value="C:bacterial nucleoid"/>
    <property type="evidence" value="ECO:0007669"/>
    <property type="project" value="TreeGrafter"/>
</dbReference>
<dbReference type="GO" id="GO:0006302">
    <property type="term" value="P:double-strand break repair"/>
    <property type="evidence" value="ECO:0007669"/>
    <property type="project" value="TreeGrafter"/>
</dbReference>
<dbReference type="InterPro" id="IPR022572">
    <property type="entry name" value="DNA_rep/recomb_RecO_N"/>
</dbReference>
<keyword evidence="3 7" id="KW-0227">DNA damage</keyword>
<dbReference type="Proteomes" id="UP000824074">
    <property type="component" value="Unassembled WGS sequence"/>
</dbReference>